<accession>A0A6J7BUT8</accession>
<dbReference type="EMBL" id="CAFBJH010000026">
    <property type="protein sequence ID" value="CAB4849607.1"/>
    <property type="molecule type" value="Genomic_DNA"/>
</dbReference>
<evidence type="ECO:0000256" key="1">
    <source>
        <dbReference type="SAM" id="MobiDB-lite"/>
    </source>
</evidence>
<feature type="region of interest" description="Disordered" evidence="1">
    <location>
        <begin position="34"/>
        <end position="54"/>
    </location>
</feature>
<evidence type="ECO:0000313" key="2">
    <source>
        <dbReference type="EMBL" id="CAB4849607.1"/>
    </source>
</evidence>
<gene>
    <name evidence="2" type="ORF">UFOPK3287_00580</name>
</gene>
<protein>
    <submittedName>
        <fullName evidence="2">Unannotated protein</fullName>
    </submittedName>
</protein>
<dbReference type="AlphaFoldDB" id="A0A6J7BUT8"/>
<feature type="compositionally biased region" description="Low complexity" evidence="1">
    <location>
        <begin position="43"/>
        <end position="54"/>
    </location>
</feature>
<name>A0A6J7BUT8_9ZZZZ</name>
<reference evidence="2" key="1">
    <citation type="submission" date="2020-05" db="EMBL/GenBank/DDBJ databases">
        <authorList>
            <person name="Chiriac C."/>
            <person name="Salcher M."/>
            <person name="Ghai R."/>
            <person name="Kavagutti S V."/>
        </authorList>
    </citation>
    <scope>NUCLEOTIDE SEQUENCE</scope>
</reference>
<sequence length="158" mass="16690">MTFATSVRLGTSYITDNKTLSIIALSPRAPVPRLRASSEMASKDSGVNSSSTSSRSKSFAYCLTRAFFGSVRISISAGLSSFSTLVTIGRRPMNSGIIPNLSKSSGMTSAKISTFSRSSVDCKVALKPTPAEPLRPSIIFSRPANAPPTMNSTFVVSI</sequence>
<proteinExistence type="predicted"/>
<organism evidence="2">
    <name type="scientific">freshwater metagenome</name>
    <dbReference type="NCBI Taxonomy" id="449393"/>
    <lineage>
        <taxon>unclassified sequences</taxon>
        <taxon>metagenomes</taxon>
        <taxon>ecological metagenomes</taxon>
    </lineage>
</organism>